<dbReference type="PROSITE" id="PS51128">
    <property type="entry name" value="ZF_DKSA_2"/>
    <property type="match status" value="1"/>
</dbReference>
<dbReference type="PANTHER" id="PTHR33823">
    <property type="entry name" value="RNA POLYMERASE-BINDING TRANSCRIPTION FACTOR DKSA-RELATED"/>
    <property type="match status" value="1"/>
</dbReference>
<reference evidence="7 8" key="1">
    <citation type="submission" date="2023-02" db="EMBL/GenBank/DDBJ databases">
        <title>Host association and intracellularity evolved multiple times independently in the Rickettsiales.</title>
        <authorList>
            <person name="Castelli M."/>
            <person name="Nardi T."/>
            <person name="Gammuto L."/>
            <person name="Bellinzona G."/>
            <person name="Sabaneyeva E."/>
            <person name="Potekhin A."/>
            <person name="Serra V."/>
            <person name="Petroni G."/>
            <person name="Sassera D."/>
        </authorList>
    </citation>
    <scope>NUCLEOTIDE SEQUENCE [LARGE SCALE GENOMIC DNA]</scope>
    <source>
        <strain evidence="7 8">BOD18</strain>
    </source>
</reference>
<dbReference type="PANTHER" id="PTHR33823:SF2">
    <property type="entry name" value="RNA POLYMERASE-BINDING TRANSCRIPTION FACTOR DKSA"/>
    <property type="match status" value="1"/>
</dbReference>
<evidence type="ECO:0000259" key="5">
    <source>
        <dbReference type="Pfam" id="PF01258"/>
    </source>
</evidence>
<keyword evidence="2" id="KW-0863">Zinc-finger</keyword>
<name>A0ABU5L9A0_9RICK</name>
<evidence type="ECO:0000256" key="2">
    <source>
        <dbReference type="ARBA" id="ARBA00022771"/>
    </source>
</evidence>
<feature type="domain" description="DnaK suppressor protein DksA N-terminal" evidence="6">
    <location>
        <begin position="19"/>
        <end position="89"/>
    </location>
</feature>
<evidence type="ECO:0000256" key="1">
    <source>
        <dbReference type="ARBA" id="ARBA00022723"/>
    </source>
</evidence>
<dbReference type="InterPro" id="IPR048489">
    <property type="entry name" value="DksA_N"/>
</dbReference>
<evidence type="ECO:0000256" key="4">
    <source>
        <dbReference type="PROSITE-ProRule" id="PRU00510"/>
    </source>
</evidence>
<dbReference type="SUPFAM" id="SSF57716">
    <property type="entry name" value="Glucocorticoid receptor-like (DNA-binding domain)"/>
    <property type="match status" value="1"/>
</dbReference>
<gene>
    <name evidence="7" type="ORF">Cyrtocomes_01098</name>
</gene>
<accession>A0ABU5L9A0</accession>
<dbReference type="Pfam" id="PF21157">
    <property type="entry name" value="DksA_N"/>
    <property type="match status" value="1"/>
</dbReference>
<keyword evidence="8" id="KW-1185">Reference proteome</keyword>
<keyword evidence="3" id="KW-0862">Zinc</keyword>
<feature type="domain" description="Zinc finger DksA/TraR C4-type" evidence="5">
    <location>
        <begin position="94"/>
        <end position="126"/>
    </location>
</feature>
<dbReference type="Gene3D" id="1.20.120.910">
    <property type="entry name" value="DksA, coiled-coil domain"/>
    <property type="match status" value="1"/>
</dbReference>
<keyword evidence="1" id="KW-0479">Metal-binding</keyword>
<dbReference type="InterPro" id="IPR000962">
    <property type="entry name" value="Znf_DskA_TraR"/>
</dbReference>
<dbReference type="SUPFAM" id="SSF109635">
    <property type="entry name" value="DnaK suppressor protein DksA, alpha-hairpin domain"/>
    <property type="match status" value="1"/>
</dbReference>
<organism evidence="7 8">
    <name type="scientific">Candidatus Cyrtobacter comes</name>
    <dbReference type="NCBI Taxonomy" id="675776"/>
    <lineage>
        <taxon>Bacteria</taxon>
        <taxon>Pseudomonadati</taxon>
        <taxon>Pseudomonadota</taxon>
        <taxon>Alphaproteobacteria</taxon>
        <taxon>Rickettsiales</taxon>
        <taxon>Candidatus Midichloriaceae</taxon>
        <taxon>Candidatus Cyrtobacter</taxon>
    </lineage>
</organism>
<sequence>MRKDYKPSENEQYMNSLHLEYFKQRLLQWRQELQEEINRASTLLKESHSNSGLDLADCASEALYIGLELRTQERCKKLILKIDEALERIRKKAFGYCVITNKPIGLKRLEARPIALFCIDEQEEHEAFEKNHNDES</sequence>
<dbReference type="Pfam" id="PF01258">
    <property type="entry name" value="zf-dskA_traR"/>
    <property type="match status" value="1"/>
</dbReference>
<proteinExistence type="predicted"/>
<evidence type="ECO:0000313" key="8">
    <source>
        <dbReference type="Proteomes" id="UP001293791"/>
    </source>
</evidence>
<dbReference type="EMBL" id="JARGYT010000092">
    <property type="protein sequence ID" value="MDZ5762706.1"/>
    <property type="molecule type" value="Genomic_DNA"/>
</dbReference>
<evidence type="ECO:0000259" key="6">
    <source>
        <dbReference type="Pfam" id="PF21157"/>
    </source>
</evidence>
<dbReference type="Proteomes" id="UP001293791">
    <property type="component" value="Unassembled WGS sequence"/>
</dbReference>
<dbReference type="InterPro" id="IPR037187">
    <property type="entry name" value="DnaK_N"/>
</dbReference>
<evidence type="ECO:0000256" key="3">
    <source>
        <dbReference type="ARBA" id="ARBA00022833"/>
    </source>
</evidence>
<feature type="zinc finger region" description="dksA C4-type" evidence="4">
    <location>
        <begin position="97"/>
        <end position="121"/>
    </location>
</feature>
<comment type="caution">
    <text evidence="7">The sequence shown here is derived from an EMBL/GenBank/DDBJ whole genome shotgun (WGS) entry which is preliminary data.</text>
</comment>
<evidence type="ECO:0000313" key="7">
    <source>
        <dbReference type="EMBL" id="MDZ5762706.1"/>
    </source>
</evidence>
<protein>
    <submittedName>
        <fullName evidence="7">RNA polymerase-binding transcription factor DksA</fullName>
    </submittedName>
</protein>